<dbReference type="PANTHER" id="PTHR47791">
    <property type="entry name" value="MEIOTICALLY UP-REGULATED GENE 191 PROTEIN"/>
    <property type="match status" value="1"/>
</dbReference>
<keyword evidence="1" id="KW-0812">Transmembrane</keyword>
<dbReference type="STRING" id="342668.A0A1B8GBG1"/>
<organism evidence="2 3">
    <name type="scientific">Pseudogymnoascus verrucosus</name>
    <dbReference type="NCBI Taxonomy" id="342668"/>
    <lineage>
        <taxon>Eukaryota</taxon>
        <taxon>Fungi</taxon>
        <taxon>Dikarya</taxon>
        <taxon>Ascomycota</taxon>
        <taxon>Pezizomycotina</taxon>
        <taxon>Leotiomycetes</taxon>
        <taxon>Thelebolales</taxon>
        <taxon>Thelebolaceae</taxon>
        <taxon>Pseudogymnoascus</taxon>
    </lineage>
</organism>
<name>A0A1B8GBG1_9PEZI</name>
<dbReference type="InterPro" id="IPR008928">
    <property type="entry name" value="6-hairpin_glycosidase_sf"/>
</dbReference>
<sequence>MESSVTPLHTPASVTMGKLTSHSLRLPSRWRFQWRDAVILLLVILICFSYTASIPAFESKIGSDDLFAKANIVLEKEDGAQHGTNLTMIPGSKKDGNTLEPLINAVDVMQTHYFQVWAGLWPTAIDWTSAVTATHIAAAMSTVSSATNYVLQPRFGDYALILGTESLINRFMSHLMGFYFGQDALTLRSEAYDDMLWVVLEWLEAIKFVDSHSTELLYAEGLPSWYGEEWIPGFAHRARIFWDLASSGWDVSACGGGMVWSPYLLPYKNAITNQLFITASISMYLHFPGDDNASPFQAGENSSASLAPMGKKDQKFLDAAIVGYEWLASSNMRNAKGLYIDGFHISHNRHHGHSGDRHMKCDIRNEMVYTYNQGVLLSGQRGLWEATGSRGYLEDGHALIFSVINATGFDLDTQSVYTEAAVTTNSTHPCLGKWHGIGRHGILEEACDAYGSCSQDAQTFKGIFFHHFALFCQPLPPYVIKPGETVDIPTLEKLKAWHVQKCRGYGAWVRRNAAAAKETLDSEGRAGMWWGAHLASAWGANGEGGGEVPEGAVDYRNLGVPRDGVWRYGRVVEGAKMGEKVAGRMVKDANERGRGRTVETQGGLVAVLRAAWEAAERES</sequence>
<gene>
    <name evidence="2" type="ORF">VE01_09191</name>
</gene>
<dbReference type="Gene3D" id="1.50.10.20">
    <property type="match status" value="1"/>
</dbReference>
<dbReference type="GO" id="GO:0005975">
    <property type="term" value="P:carbohydrate metabolic process"/>
    <property type="evidence" value="ECO:0007669"/>
    <property type="project" value="InterPro"/>
</dbReference>
<dbReference type="Pfam" id="PF03663">
    <property type="entry name" value="Glyco_hydro_76"/>
    <property type="match status" value="1"/>
</dbReference>
<evidence type="ECO:0000256" key="1">
    <source>
        <dbReference type="SAM" id="Phobius"/>
    </source>
</evidence>
<keyword evidence="1" id="KW-0472">Membrane</keyword>
<dbReference type="Proteomes" id="UP000091956">
    <property type="component" value="Unassembled WGS sequence"/>
</dbReference>
<keyword evidence="1" id="KW-1133">Transmembrane helix</keyword>
<protein>
    <recommendedName>
        <fullName evidence="4">Glycosyl hydrolase</fullName>
    </recommendedName>
</protein>
<evidence type="ECO:0000313" key="3">
    <source>
        <dbReference type="Proteomes" id="UP000091956"/>
    </source>
</evidence>
<dbReference type="SUPFAM" id="SSF48208">
    <property type="entry name" value="Six-hairpin glycosidases"/>
    <property type="match status" value="1"/>
</dbReference>
<keyword evidence="3" id="KW-1185">Reference proteome</keyword>
<feature type="transmembrane region" description="Helical" evidence="1">
    <location>
        <begin position="37"/>
        <end position="57"/>
    </location>
</feature>
<proteinExistence type="predicted"/>
<reference evidence="2 3" key="1">
    <citation type="submission" date="2016-03" db="EMBL/GenBank/DDBJ databases">
        <title>Comparative genomics of Pseudogymnoascus destructans, the fungus causing white-nose syndrome of bats.</title>
        <authorList>
            <person name="Palmer J.M."/>
            <person name="Drees K.P."/>
            <person name="Foster J.T."/>
            <person name="Lindner D.L."/>
        </authorList>
    </citation>
    <scope>NUCLEOTIDE SEQUENCE [LARGE SCALE GENOMIC DNA]</scope>
    <source>
        <strain evidence="2 3">UAMH 10579</strain>
    </source>
</reference>
<dbReference type="InterPro" id="IPR005198">
    <property type="entry name" value="Glyco_hydro_76"/>
</dbReference>
<dbReference type="GeneID" id="28842577"/>
<evidence type="ECO:0000313" key="2">
    <source>
        <dbReference type="EMBL" id="OBT93171.2"/>
    </source>
</evidence>
<dbReference type="PANTHER" id="PTHR47791:SF2">
    <property type="entry name" value="ENDO MANNANASE, GH76 FAMILY (EUROFUNG)"/>
    <property type="match status" value="1"/>
</dbReference>
<accession>A0A1B8GBG1</accession>
<dbReference type="InterPro" id="IPR053169">
    <property type="entry name" value="MUG_Protein"/>
</dbReference>
<dbReference type="EMBL" id="KV460257">
    <property type="protein sequence ID" value="OBT93171.2"/>
    <property type="molecule type" value="Genomic_DNA"/>
</dbReference>
<evidence type="ECO:0008006" key="4">
    <source>
        <dbReference type="Google" id="ProtNLM"/>
    </source>
</evidence>
<dbReference type="AlphaFoldDB" id="A0A1B8GBG1"/>
<dbReference type="RefSeq" id="XP_018126904.2">
    <property type="nucleotide sequence ID" value="XM_018278607.2"/>
</dbReference>
<reference evidence="3" key="2">
    <citation type="journal article" date="2018" name="Nat. Commun.">
        <title>Extreme sensitivity to ultraviolet light in the fungal pathogen causing white-nose syndrome of bats.</title>
        <authorList>
            <person name="Palmer J.M."/>
            <person name="Drees K.P."/>
            <person name="Foster J.T."/>
            <person name="Lindner D.L."/>
        </authorList>
    </citation>
    <scope>NUCLEOTIDE SEQUENCE [LARGE SCALE GENOMIC DNA]</scope>
    <source>
        <strain evidence="3">UAMH 10579</strain>
    </source>
</reference>